<dbReference type="Pfam" id="PF00078">
    <property type="entry name" value="RVT_1"/>
    <property type="match status" value="1"/>
</dbReference>
<evidence type="ECO:0000313" key="3">
    <source>
        <dbReference type="Proteomes" id="UP000499080"/>
    </source>
</evidence>
<sequence>MILVEAPGEDPRCCIDYRPLNFVIRTEYFPSPSIEERVERVAAAKFITVIDLAKRYWQIPLSKRAQLLAALVTCFGISIPFRMPFGLVNAPYFFSKLMAQLLENLKIMPLYLDNIAIYPDNWNGHLQHIGKVLEKIAEENLNIKPSKCRFAQNHAKYLRHIIYRGELTPAEAKIKALVDFPSPTTKPKIGPS</sequence>
<dbReference type="InterPro" id="IPR000477">
    <property type="entry name" value="RT_dom"/>
</dbReference>
<comment type="caution">
    <text evidence="2">The sequence shown here is derived from an EMBL/GenBank/DDBJ whole genome shotgun (WGS) entry which is preliminary data.</text>
</comment>
<accession>A0A4Y2CYB7</accession>
<dbReference type="GO" id="GO:0071897">
    <property type="term" value="P:DNA biosynthetic process"/>
    <property type="evidence" value="ECO:0007669"/>
    <property type="project" value="UniProtKB-ARBA"/>
</dbReference>
<protein>
    <submittedName>
        <fullName evidence="2">Transposon Ty3-I Gag-Pol polyprotein</fullName>
    </submittedName>
</protein>
<reference evidence="2 3" key="1">
    <citation type="journal article" date="2019" name="Sci. Rep.">
        <title>Orb-weaving spider Araneus ventricosus genome elucidates the spidroin gene catalogue.</title>
        <authorList>
            <person name="Kono N."/>
            <person name="Nakamura H."/>
            <person name="Ohtoshi R."/>
            <person name="Moran D.A.P."/>
            <person name="Shinohara A."/>
            <person name="Yoshida Y."/>
            <person name="Fujiwara M."/>
            <person name="Mori M."/>
            <person name="Tomita M."/>
            <person name="Arakawa K."/>
        </authorList>
    </citation>
    <scope>NUCLEOTIDE SEQUENCE [LARGE SCALE GENOMIC DNA]</scope>
</reference>
<dbReference type="OrthoDB" id="6761011at2759"/>
<dbReference type="CDD" id="cd01647">
    <property type="entry name" value="RT_LTR"/>
    <property type="match status" value="1"/>
</dbReference>
<dbReference type="PANTHER" id="PTHR33064:SF37">
    <property type="entry name" value="RIBONUCLEASE H"/>
    <property type="match status" value="1"/>
</dbReference>
<evidence type="ECO:0000259" key="1">
    <source>
        <dbReference type="Pfam" id="PF00078"/>
    </source>
</evidence>
<dbReference type="Gene3D" id="3.30.70.270">
    <property type="match status" value="1"/>
</dbReference>
<dbReference type="Proteomes" id="UP000499080">
    <property type="component" value="Unassembled WGS sequence"/>
</dbReference>
<dbReference type="Gene3D" id="3.10.10.10">
    <property type="entry name" value="HIV Type 1 Reverse Transcriptase, subunit A, domain 1"/>
    <property type="match status" value="1"/>
</dbReference>
<proteinExistence type="predicted"/>
<dbReference type="AlphaFoldDB" id="A0A4Y2CYB7"/>
<dbReference type="EMBL" id="BGPR01000262">
    <property type="protein sequence ID" value="GBM08837.1"/>
    <property type="molecule type" value="Genomic_DNA"/>
</dbReference>
<dbReference type="InterPro" id="IPR043502">
    <property type="entry name" value="DNA/RNA_pol_sf"/>
</dbReference>
<feature type="domain" description="Reverse transcriptase" evidence="1">
    <location>
        <begin position="12"/>
        <end position="160"/>
    </location>
</feature>
<gene>
    <name evidence="2" type="primary">TY3B-I_1395</name>
    <name evidence="2" type="ORF">AVEN_57395_1</name>
</gene>
<evidence type="ECO:0000313" key="2">
    <source>
        <dbReference type="EMBL" id="GBM08837.1"/>
    </source>
</evidence>
<name>A0A4Y2CYB7_ARAVE</name>
<dbReference type="InterPro" id="IPR051320">
    <property type="entry name" value="Viral_Replic_Matur_Polypro"/>
</dbReference>
<dbReference type="SUPFAM" id="SSF56672">
    <property type="entry name" value="DNA/RNA polymerases"/>
    <property type="match status" value="1"/>
</dbReference>
<keyword evidence="3" id="KW-1185">Reference proteome</keyword>
<dbReference type="InterPro" id="IPR043128">
    <property type="entry name" value="Rev_trsase/Diguanyl_cyclase"/>
</dbReference>
<dbReference type="PANTHER" id="PTHR33064">
    <property type="entry name" value="POL PROTEIN"/>
    <property type="match status" value="1"/>
</dbReference>
<organism evidence="2 3">
    <name type="scientific">Araneus ventricosus</name>
    <name type="common">Orbweaver spider</name>
    <name type="synonym">Epeira ventricosa</name>
    <dbReference type="NCBI Taxonomy" id="182803"/>
    <lineage>
        <taxon>Eukaryota</taxon>
        <taxon>Metazoa</taxon>
        <taxon>Ecdysozoa</taxon>
        <taxon>Arthropoda</taxon>
        <taxon>Chelicerata</taxon>
        <taxon>Arachnida</taxon>
        <taxon>Araneae</taxon>
        <taxon>Araneomorphae</taxon>
        <taxon>Entelegynae</taxon>
        <taxon>Araneoidea</taxon>
        <taxon>Araneidae</taxon>
        <taxon>Araneus</taxon>
    </lineage>
</organism>